<evidence type="ECO:0000313" key="1">
    <source>
        <dbReference type="Proteomes" id="UP000887563"/>
    </source>
</evidence>
<keyword evidence="1" id="KW-1185">Reference proteome</keyword>
<dbReference type="AlphaFoldDB" id="A0A914L0C0"/>
<accession>A0A914L0C0</accession>
<reference evidence="2" key="1">
    <citation type="submission" date="2022-11" db="UniProtKB">
        <authorList>
            <consortium name="WormBaseParasite"/>
        </authorList>
    </citation>
    <scope>IDENTIFICATION</scope>
</reference>
<organism evidence="1 2">
    <name type="scientific">Meloidogyne incognita</name>
    <name type="common">Southern root-knot nematode worm</name>
    <name type="synonym">Oxyuris incognita</name>
    <dbReference type="NCBI Taxonomy" id="6306"/>
    <lineage>
        <taxon>Eukaryota</taxon>
        <taxon>Metazoa</taxon>
        <taxon>Ecdysozoa</taxon>
        <taxon>Nematoda</taxon>
        <taxon>Chromadorea</taxon>
        <taxon>Rhabditida</taxon>
        <taxon>Tylenchina</taxon>
        <taxon>Tylenchomorpha</taxon>
        <taxon>Tylenchoidea</taxon>
        <taxon>Meloidogynidae</taxon>
        <taxon>Meloidogyninae</taxon>
        <taxon>Meloidogyne</taxon>
        <taxon>Meloidogyne incognita group</taxon>
    </lineage>
</organism>
<protein>
    <submittedName>
        <fullName evidence="2">Uncharacterized protein</fullName>
    </submittedName>
</protein>
<name>A0A914L0C0_MELIC</name>
<sequence length="130" mass="13974">MDSRSSGAGVTSSGASIGGGNAAVARGGAGAAPSGDQLSKTLTQSFTPELVWESSGGGDGELLLLKLEDATFYYFIFRFYFILNTTIMENIFLPMTHRIGPIEAEVSEVGQRARMTHFDLKFFYLVDHGP</sequence>
<dbReference type="WBParaSite" id="Minc3s00205g07529">
    <property type="protein sequence ID" value="Minc3s00205g07529"/>
    <property type="gene ID" value="Minc3s00205g07529"/>
</dbReference>
<evidence type="ECO:0000313" key="2">
    <source>
        <dbReference type="WBParaSite" id="Minc3s00205g07529"/>
    </source>
</evidence>
<proteinExistence type="predicted"/>
<dbReference type="Proteomes" id="UP000887563">
    <property type="component" value="Unplaced"/>
</dbReference>